<comment type="caution">
    <text evidence="1">The sequence shown here is derived from an EMBL/GenBank/DDBJ whole genome shotgun (WGS) entry which is preliminary data.</text>
</comment>
<dbReference type="Proteomes" id="UP000287033">
    <property type="component" value="Unassembled WGS sequence"/>
</dbReference>
<proteinExistence type="predicted"/>
<accession>A0A401TWB8</accession>
<evidence type="ECO:0000313" key="2">
    <source>
        <dbReference type="Proteomes" id="UP000287033"/>
    </source>
</evidence>
<gene>
    <name evidence="1" type="ORF">chiPu_0031416</name>
</gene>
<reference evidence="1 2" key="1">
    <citation type="journal article" date="2018" name="Nat. Ecol. Evol.">
        <title>Shark genomes provide insights into elasmobranch evolution and the origin of vertebrates.</title>
        <authorList>
            <person name="Hara Y"/>
            <person name="Yamaguchi K"/>
            <person name="Onimaru K"/>
            <person name="Kadota M"/>
            <person name="Koyanagi M"/>
            <person name="Keeley SD"/>
            <person name="Tatsumi K"/>
            <person name="Tanaka K"/>
            <person name="Motone F"/>
            <person name="Kageyama Y"/>
            <person name="Nozu R"/>
            <person name="Adachi N"/>
            <person name="Nishimura O"/>
            <person name="Nakagawa R"/>
            <person name="Tanegashima C"/>
            <person name="Kiyatake I"/>
            <person name="Matsumoto R"/>
            <person name="Murakumo K"/>
            <person name="Nishida K"/>
            <person name="Terakita A"/>
            <person name="Kuratani S"/>
            <person name="Sato K"/>
            <person name="Hyodo S Kuraku.S."/>
        </authorList>
    </citation>
    <scope>NUCLEOTIDE SEQUENCE [LARGE SCALE GENOMIC DNA]</scope>
</reference>
<sequence>MRSSVRSRLAPPDGIEARECALLKKLCSNSSAKHHFALIGPDGR</sequence>
<dbReference type="AlphaFoldDB" id="A0A401TWB8"/>
<protein>
    <submittedName>
        <fullName evidence="1">Uncharacterized protein</fullName>
    </submittedName>
</protein>
<dbReference type="EMBL" id="BEZZ01209131">
    <property type="protein sequence ID" value="GCC46955.1"/>
    <property type="molecule type" value="Genomic_DNA"/>
</dbReference>
<keyword evidence="2" id="KW-1185">Reference proteome</keyword>
<evidence type="ECO:0000313" key="1">
    <source>
        <dbReference type="EMBL" id="GCC46955.1"/>
    </source>
</evidence>
<name>A0A401TWB8_CHIPU</name>
<organism evidence="1 2">
    <name type="scientific">Chiloscyllium punctatum</name>
    <name type="common">Brownbanded bambooshark</name>
    <name type="synonym">Hemiscyllium punctatum</name>
    <dbReference type="NCBI Taxonomy" id="137246"/>
    <lineage>
        <taxon>Eukaryota</taxon>
        <taxon>Metazoa</taxon>
        <taxon>Chordata</taxon>
        <taxon>Craniata</taxon>
        <taxon>Vertebrata</taxon>
        <taxon>Chondrichthyes</taxon>
        <taxon>Elasmobranchii</taxon>
        <taxon>Galeomorphii</taxon>
        <taxon>Galeoidea</taxon>
        <taxon>Orectolobiformes</taxon>
        <taxon>Hemiscylliidae</taxon>
        <taxon>Chiloscyllium</taxon>
    </lineage>
</organism>
<feature type="non-terminal residue" evidence="1">
    <location>
        <position position="44"/>
    </location>
</feature>